<dbReference type="RefSeq" id="WP_138932701.1">
    <property type="nucleotide sequence ID" value="NZ_SWMU01000005.1"/>
</dbReference>
<dbReference type="InterPro" id="IPR013078">
    <property type="entry name" value="His_Pase_superF_clade-1"/>
</dbReference>
<dbReference type="SUPFAM" id="SSF53254">
    <property type="entry name" value="Phosphoglycerate mutase-like"/>
    <property type="match status" value="1"/>
</dbReference>
<comment type="caution">
    <text evidence="1">The sequence shown here is derived from an EMBL/GenBank/DDBJ whole genome shotgun (WGS) entry which is preliminary data.</text>
</comment>
<dbReference type="EMBL" id="SWMU01000005">
    <property type="protein sequence ID" value="TKS55516.1"/>
    <property type="molecule type" value="Genomic_DNA"/>
</dbReference>
<dbReference type="OrthoDB" id="9810154at2"/>
<organism evidence="1 2">
    <name type="scientific">Mesohalobacter halotolerans</name>
    <dbReference type="NCBI Taxonomy" id="1883405"/>
    <lineage>
        <taxon>Bacteria</taxon>
        <taxon>Pseudomonadati</taxon>
        <taxon>Bacteroidota</taxon>
        <taxon>Flavobacteriia</taxon>
        <taxon>Flavobacteriales</taxon>
        <taxon>Flavobacteriaceae</taxon>
        <taxon>Mesohalobacter</taxon>
    </lineage>
</organism>
<gene>
    <name evidence="1" type="ORF">FCN74_11220</name>
</gene>
<dbReference type="Proteomes" id="UP000306552">
    <property type="component" value="Unassembled WGS sequence"/>
</dbReference>
<evidence type="ECO:0000313" key="1">
    <source>
        <dbReference type="EMBL" id="TKS55516.1"/>
    </source>
</evidence>
<keyword evidence="2" id="KW-1185">Reference proteome</keyword>
<dbReference type="Gene3D" id="3.40.50.1240">
    <property type="entry name" value="Phosphoglycerate mutase-like"/>
    <property type="match status" value="1"/>
</dbReference>
<proteinExistence type="predicted"/>
<name>A0A4U5TNP5_9FLAO</name>
<dbReference type="InterPro" id="IPR029033">
    <property type="entry name" value="His_PPase_superfam"/>
</dbReference>
<dbReference type="AlphaFoldDB" id="A0A4U5TNP5"/>
<accession>A0A4U5TNP5</accession>
<reference evidence="1 2" key="1">
    <citation type="submission" date="2019-04" db="EMBL/GenBank/DDBJ databases">
        <title>Psychroflexus halotolerans sp. nov., isolated from a marine solar saltern.</title>
        <authorList>
            <person name="Feng X."/>
        </authorList>
    </citation>
    <scope>NUCLEOTIDE SEQUENCE [LARGE SCALE GENOMIC DNA]</scope>
    <source>
        <strain evidence="1 2">WDS2C27</strain>
    </source>
</reference>
<evidence type="ECO:0000313" key="2">
    <source>
        <dbReference type="Proteomes" id="UP000306552"/>
    </source>
</evidence>
<sequence>MSKTLVLMRHGKSSWKDNLPDDERLLKKRAYKDIEHVASAFKHCLDKDFVFKSSYAERAESTAKHFLKQLGIPETHLHIESDLYTFDESSLKAFLYTVDDSLDNLMLFGHNPAFTNLANALGDQYFDNLPTSGLVMMHFKNSSWKDLASGKTILHLFPKNLR</sequence>
<dbReference type="Pfam" id="PF00300">
    <property type="entry name" value="His_Phos_1"/>
    <property type="match status" value="1"/>
</dbReference>
<dbReference type="CDD" id="cd07040">
    <property type="entry name" value="HP"/>
    <property type="match status" value="1"/>
</dbReference>
<protein>
    <submittedName>
        <fullName evidence="1">Histidine phosphatase family protein</fullName>
    </submittedName>
</protein>